<evidence type="ECO:0000313" key="2">
    <source>
        <dbReference type="Proteomes" id="UP000194873"/>
    </source>
</evidence>
<accession>A0A243W6Y2</accession>
<keyword evidence="2" id="KW-1185">Reference proteome</keyword>
<dbReference type="EMBL" id="MTSE01000049">
    <property type="protein sequence ID" value="OUJ68582.1"/>
    <property type="molecule type" value="Genomic_DNA"/>
</dbReference>
<reference evidence="1 2" key="1">
    <citation type="submission" date="2017-01" db="EMBL/GenBank/DDBJ databases">
        <title>A new Hymenobacter.</title>
        <authorList>
            <person name="Liang Y."/>
            <person name="Feng F."/>
        </authorList>
    </citation>
    <scope>NUCLEOTIDE SEQUENCE [LARGE SCALE GENOMIC DNA]</scope>
    <source>
        <strain evidence="1">MIMBbqt21</strain>
    </source>
</reference>
<name>A0A243W6Y2_9BACT</name>
<dbReference type="AlphaFoldDB" id="A0A243W6Y2"/>
<comment type="caution">
    <text evidence="1">The sequence shown here is derived from an EMBL/GenBank/DDBJ whole genome shotgun (WGS) entry which is preliminary data.</text>
</comment>
<dbReference type="Proteomes" id="UP000194873">
    <property type="component" value="Unassembled WGS sequence"/>
</dbReference>
<proteinExistence type="predicted"/>
<protein>
    <submittedName>
        <fullName evidence="1">Uncharacterized protein</fullName>
    </submittedName>
</protein>
<gene>
    <name evidence="1" type="ORF">BXP70_27870</name>
</gene>
<organism evidence="1 2">
    <name type="scientific">Hymenobacter crusticola</name>
    <dbReference type="NCBI Taxonomy" id="1770526"/>
    <lineage>
        <taxon>Bacteria</taxon>
        <taxon>Pseudomonadati</taxon>
        <taxon>Bacteroidota</taxon>
        <taxon>Cytophagia</taxon>
        <taxon>Cytophagales</taxon>
        <taxon>Hymenobacteraceae</taxon>
        <taxon>Hymenobacter</taxon>
    </lineage>
</organism>
<sequence>MGLDYSYVLLIKRTAEPSLRTHLMEVGSLTQLAAPFGTCVTLDFPLDEALVDYLKERIRDHHGDAWPWRLLFQKRSGYPAYFPTPTTGRIGCIYLDIKPVPSSDYAFVSFDAATSRMSQLFQRSASIKNWFVHLSRFVNAKAAFLDTEEQGYEFFYRDGARITATLTEEGELVQAAARDQQAIRAIYHDYAKLFLL</sequence>
<evidence type="ECO:0000313" key="1">
    <source>
        <dbReference type="EMBL" id="OUJ68582.1"/>
    </source>
</evidence>